<dbReference type="PANTHER" id="PTHR43685:SF12">
    <property type="entry name" value="GLYCOSYL TRANSFERASE FAMILY 2"/>
    <property type="match status" value="1"/>
</dbReference>
<dbReference type="SUPFAM" id="SSF53448">
    <property type="entry name" value="Nucleotide-diphospho-sugar transferases"/>
    <property type="match status" value="1"/>
</dbReference>
<evidence type="ECO:0000259" key="1">
    <source>
        <dbReference type="Pfam" id="PF00535"/>
    </source>
</evidence>
<name>A0A178IC64_9BACT</name>
<gene>
    <name evidence="2" type="ORF">AW736_22175</name>
</gene>
<proteinExistence type="predicted"/>
<dbReference type="CDD" id="cd00761">
    <property type="entry name" value="Glyco_tranf_GTA_type"/>
    <property type="match status" value="1"/>
</dbReference>
<dbReference type="EMBL" id="LRRQ01000167">
    <property type="protein sequence ID" value="OAM87623.1"/>
    <property type="molecule type" value="Genomic_DNA"/>
</dbReference>
<dbReference type="Proteomes" id="UP000078486">
    <property type="component" value="Unassembled WGS sequence"/>
</dbReference>
<organism evidence="2 3">
    <name type="scientific">Termitidicoccus mucosus</name>
    <dbReference type="NCBI Taxonomy" id="1184151"/>
    <lineage>
        <taxon>Bacteria</taxon>
        <taxon>Pseudomonadati</taxon>
        <taxon>Verrucomicrobiota</taxon>
        <taxon>Opitutia</taxon>
        <taxon>Opitutales</taxon>
        <taxon>Opitutaceae</taxon>
        <taxon>Termitidicoccus</taxon>
    </lineage>
</organism>
<dbReference type="Pfam" id="PF00535">
    <property type="entry name" value="Glycos_transf_2"/>
    <property type="match status" value="1"/>
</dbReference>
<reference evidence="2 3" key="1">
    <citation type="submission" date="2016-01" db="EMBL/GenBank/DDBJ databases">
        <title>High potential of lignocellulose degradation of a new Verrucomicrobia species.</title>
        <authorList>
            <person name="Wang Y."/>
            <person name="Shi Y."/>
            <person name="Qiu Z."/>
            <person name="Liu S."/>
            <person name="Yang H."/>
        </authorList>
    </citation>
    <scope>NUCLEOTIDE SEQUENCE [LARGE SCALE GENOMIC DNA]</scope>
    <source>
        <strain evidence="2 3">TSB47</strain>
    </source>
</reference>
<dbReference type="RefSeq" id="WP_068772493.1">
    <property type="nucleotide sequence ID" value="NZ_CP109796.1"/>
</dbReference>
<dbReference type="InterPro" id="IPR029044">
    <property type="entry name" value="Nucleotide-diphossugar_trans"/>
</dbReference>
<accession>A0A178IC64</accession>
<dbReference type="STRING" id="1184151.AW736_22175"/>
<dbReference type="InterPro" id="IPR050834">
    <property type="entry name" value="Glycosyltransf_2"/>
</dbReference>
<feature type="domain" description="Glycosyltransferase 2-like" evidence="1">
    <location>
        <begin position="4"/>
        <end position="127"/>
    </location>
</feature>
<dbReference type="Gene3D" id="3.90.550.10">
    <property type="entry name" value="Spore Coat Polysaccharide Biosynthesis Protein SpsA, Chain A"/>
    <property type="match status" value="1"/>
</dbReference>
<evidence type="ECO:0000313" key="2">
    <source>
        <dbReference type="EMBL" id="OAM87623.1"/>
    </source>
</evidence>
<evidence type="ECO:0000313" key="3">
    <source>
        <dbReference type="Proteomes" id="UP000078486"/>
    </source>
</evidence>
<protein>
    <recommendedName>
        <fullName evidence="1">Glycosyltransferase 2-like domain-containing protein</fullName>
    </recommendedName>
</protein>
<dbReference type="InterPro" id="IPR001173">
    <property type="entry name" value="Glyco_trans_2-like"/>
</dbReference>
<sequence length="296" mass="32499">MRHSVLIPAYNAARHLPAALASLRTQTDPDWELIVVEDGSRDGAEDLVAGFARTVAQPVRYDNHGANRGVAATRTRLLELARGDLLSFLDADDWWAPGHLAAARQTLAAPPAGLAIARIQTIDLEKNLPLETHAPSAALLADPVAALFAASCIINSSAVTLTRGLASRVGPFDASFRIGEDRDYWLRCALAGARFADTGRLTCHYARHSASTMARTLLWAQQEVAFYEKHCALPQIPARERRRRLAHALRNQARLLRATDPGQSLRLLVRACRLTPLDPRPFLHLALTLARLRSVR</sequence>
<keyword evidence="3" id="KW-1185">Reference proteome</keyword>
<dbReference type="AlphaFoldDB" id="A0A178IC64"/>
<comment type="caution">
    <text evidence="2">The sequence shown here is derived from an EMBL/GenBank/DDBJ whole genome shotgun (WGS) entry which is preliminary data.</text>
</comment>
<dbReference type="PANTHER" id="PTHR43685">
    <property type="entry name" value="GLYCOSYLTRANSFERASE"/>
    <property type="match status" value="1"/>
</dbReference>